<dbReference type="InterPro" id="IPR036366">
    <property type="entry name" value="PGBDSf"/>
</dbReference>
<reference evidence="2 3" key="1">
    <citation type="submission" date="2019-04" db="EMBL/GenBank/DDBJ databases">
        <title>Phreatobacter aquaticus sp. nov.</title>
        <authorList>
            <person name="Choi A."/>
        </authorList>
    </citation>
    <scope>NUCLEOTIDE SEQUENCE [LARGE SCALE GENOMIC DNA]</scope>
    <source>
        <strain evidence="2 3">KCTC 52518</strain>
    </source>
</reference>
<dbReference type="InterPro" id="IPR002477">
    <property type="entry name" value="Peptidoglycan-bd-like"/>
</dbReference>
<dbReference type="Gene3D" id="1.10.101.10">
    <property type="entry name" value="PGBD-like superfamily/PGBD"/>
    <property type="match status" value="1"/>
</dbReference>
<dbReference type="Proteomes" id="UP000298781">
    <property type="component" value="Chromosome"/>
</dbReference>
<accession>A0A4D7AW96</accession>
<evidence type="ECO:0000313" key="2">
    <source>
        <dbReference type="EMBL" id="QCI63253.1"/>
    </source>
</evidence>
<dbReference type="RefSeq" id="WP_136958712.1">
    <property type="nucleotide sequence ID" value="NZ_CP039690.1"/>
</dbReference>
<proteinExistence type="predicted"/>
<dbReference type="OrthoDB" id="9799970at2"/>
<feature type="domain" description="Peptidoglycan binding-like" evidence="1">
    <location>
        <begin position="10"/>
        <end position="69"/>
    </location>
</feature>
<sequence>MLRNVAFGQNGEDVRAVQQGLNLALAGKHPRLDDDGKFGPATDTATRFFQRRSGLNPDGIVGQNTRRKLFPLRVVTVTALGMRLVMPEVRRGIRPPKLGPGPLIFPGLPGSQPPPGVTPNLLANQIQFPANMVSPVISFQTQKFPRLAMPILAPPIQPPKAPQLTLPLPNVLPAPSPGLAFDLHHFELVPGGQATLGQAAQFGFTLALQAVVMGGDEKGPHQEVTSGIQIGTPVPGLAGGEWVVAFFAQVTDVDRLGPVGNFHFWQPYAQVGIQNSPGSFRPQATAGIFPANLTLDVTDRIGINIAGGVVLTYDPASGLVVGGQATGGLILKLGQ</sequence>
<dbReference type="Pfam" id="PF01471">
    <property type="entry name" value="PG_binding_1"/>
    <property type="match status" value="1"/>
</dbReference>
<protein>
    <recommendedName>
        <fullName evidence="1">Peptidoglycan binding-like domain-containing protein</fullName>
    </recommendedName>
</protein>
<evidence type="ECO:0000313" key="3">
    <source>
        <dbReference type="Proteomes" id="UP000298781"/>
    </source>
</evidence>
<dbReference type="InterPro" id="IPR036365">
    <property type="entry name" value="PGBD-like_sf"/>
</dbReference>
<evidence type="ECO:0000259" key="1">
    <source>
        <dbReference type="Pfam" id="PF01471"/>
    </source>
</evidence>
<dbReference type="AlphaFoldDB" id="A0A4D7AW96"/>
<dbReference type="EMBL" id="CP039690">
    <property type="protein sequence ID" value="QCI63253.1"/>
    <property type="molecule type" value="Genomic_DNA"/>
</dbReference>
<dbReference type="KEGG" id="pstg:E8M01_02795"/>
<organism evidence="2 3">
    <name type="scientific">Phreatobacter stygius</name>
    <dbReference type="NCBI Taxonomy" id="1940610"/>
    <lineage>
        <taxon>Bacteria</taxon>
        <taxon>Pseudomonadati</taxon>
        <taxon>Pseudomonadota</taxon>
        <taxon>Alphaproteobacteria</taxon>
        <taxon>Hyphomicrobiales</taxon>
        <taxon>Phreatobacteraceae</taxon>
        <taxon>Phreatobacter</taxon>
    </lineage>
</organism>
<dbReference type="SUPFAM" id="SSF47090">
    <property type="entry name" value="PGBD-like"/>
    <property type="match status" value="1"/>
</dbReference>
<keyword evidence="3" id="KW-1185">Reference proteome</keyword>
<gene>
    <name evidence="2" type="ORF">E8M01_02795</name>
</gene>
<name>A0A4D7AW96_9HYPH</name>